<evidence type="ECO:0000313" key="2">
    <source>
        <dbReference type="EMBL" id="MFB9909088.1"/>
    </source>
</evidence>
<keyword evidence="3" id="KW-1185">Reference proteome</keyword>
<reference evidence="2 3" key="1">
    <citation type="submission" date="2024-09" db="EMBL/GenBank/DDBJ databases">
        <authorList>
            <person name="Sun Q."/>
            <person name="Mori K."/>
        </authorList>
    </citation>
    <scope>NUCLEOTIDE SEQUENCE [LARGE SCALE GENOMIC DNA]</scope>
    <source>
        <strain evidence="2 3">TBRC 7907</strain>
    </source>
</reference>
<evidence type="ECO:0000313" key="3">
    <source>
        <dbReference type="Proteomes" id="UP001589693"/>
    </source>
</evidence>
<feature type="region of interest" description="Disordered" evidence="1">
    <location>
        <begin position="133"/>
        <end position="200"/>
    </location>
</feature>
<dbReference type="EMBL" id="JBHLZU010000033">
    <property type="protein sequence ID" value="MFB9909088.1"/>
    <property type="molecule type" value="Genomic_DNA"/>
</dbReference>
<gene>
    <name evidence="2" type="ORF">ACFFQA_34555</name>
</gene>
<organism evidence="2 3">
    <name type="scientific">Allokutzneria oryzae</name>
    <dbReference type="NCBI Taxonomy" id="1378989"/>
    <lineage>
        <taxon>Bacteria</taxon>
        <taxon>Bacillati</taxon>
        <taxon>Actinomycetota</taxon>
        <taxon>Actinomycetes</taxon>
        <taxon>Pseudonocardiales</taxon>
        <taxon>Pseudonocardiaceae</taxon>
        <taxon>Allokutzneria</taxon>
    </lineage>
</organism>
<dbReference type="Proteomes" id="UP001589693">
    <property type="component" value="Unassembled WGS sequence"/>
</dbReference>
<comment type="caution">
    <text evidence="2">The sequence shown here is derived from an EMBL/GenBank/DDBJ whole genome shotgun (WGS) entry which is preliminary data.</text>
</comment>
<accession>A0ABV6A9K1</accession>
<sequence>MYNNEPIPRPAGPPASSTPLRDYLNGARHGVDPGYAVLPRSLAESMPLPWQQQMAHLMAEFHQAFGHLRWPVYRVVPSRYERLVDLDEDQLAEVGCFAEIDVTGELVYRERTGERIEDPENKRVLVSCLDPIPRQQAGHVPPAPTPHPPMAQNTGPHNGGPRTGPQPVQPRHAPQGNGHQPPPPGTPPHGQPMPPWGAGR</sequence>
<feature type="compositionally biased region" description="Pro residues" evidence="1">
    <location>
        <begin position="180"/>
        <end position="200"/>
    </location>
</feature>
<name>A0ABV6A9K1_9PSEU</name>
<proteinExistence type="predicted"/>
<protein>
    <submittedName>
        <fullName evidence="2">Uncharacterized protein</fullName>
    </submittedName>
</protein>
<evidence type="ECO:0000256" key="1">
    <source>
        <dbReference type="SAM" id="MobiDB-lite"/>
    </source>
</evidence>
<dbReference type="RefSeq" id="WP_377861488.1">
    <property type="nucleotide sequence ID" value="NZ_JBHLZU010000033.1"/>
</dbReference>